<keyword evidence="2" id="KW-1185">Reference proteome</keyword>
<dbReference type="EMBL" id="BROD01000001">
    <property type="protein sequence ID" value="GKX67294.1"/>
    <property type="molecule type" value="Genomic_DNA"/>
</dbReference>
<comment type="caution">
    <text evidence="1">The sequence shown here is derived from an EMBL/GenBank/DDBJ whole genome shotgun (WGS) entry which is preliminary data.</text>
</comment>
<gene>
    <name evidence="1" type="ORF">rsdtw13_25520</name>
</gene>
<evidence type="ECO:0000313" key="2">
    <source>
        <dbReference type="Proteomes" id="UP001058074"/>
    </source>
</evidence>
<accession>A0ACB5RET8</accession>
<reference evidence="1" key="1">
    <citation type="journal article" date="2025" name="Int. J. Syst. Evol. Microbiol.">
        <title>Inconstantimicrobium mannanitabidum sp. nov., a novel member of the family Clostridiaceae isolated from anoxic soil under the treatment of reductive soil disinfestation.</title>
        <authorList>
            <person name="Ueki A."/>
            <person name="Tonouchi A."/>
            <person name="Honma S."/>
            <person name="Kaku N."/>
            <person name="Ueki K."/>
        </authorList>
    </citation>
    <scope>NUCLEOTIDE SEQUENCE</scope>
    <source>
        <strain evidence="1">TW13</strain>
    </source>
</reference>
<dbReference type="Proteomes" id="UP001058074">
    <property type="component" value="Unassembled WGS sequence"/>
</dbReference>
<name>A0ACB5RET8_9CLOT</name>
<sequence length="406" mass="44063">MEHIKKCLNPYRGLSKEIYVLFFSRIINCIGGFVHPLMSLILTNKVGLSASEAGTFVTILAICQVPCTLIGGKMADSFGRKKIIVSFQILGAVVLMICGFFPVSTLTAVFLIISSCFYSLSGPAFDALNADITTAKNRQAAYSLLYMGVNVGFSIGPIIGGLLYANYLSLVFIGDAITTLIALFLIVIFIKESKGRNVEEQKKENELEAEVEGSTLKVLLERPTILIFAFIILLYQFSYSQWGFALPIHLSNIFGSKDGAKLFGFLGACNGVVVILFTPVLVAATKKLSRVKVMALGGFLYTIAFAMFGMTKMIPVFFIGVIIMTIGEVLISINEGVFIADNTPASHRGRISSILPLIMGAGYALGPSITGRVIDHFGMYSAWMVTSLVVTVGAVAMFNLNRIKRK</sequence>
<proteinExistence type="predicted"/>
<protein>
    <submittedName>
        <fullName evidence="1">MFS transporter</fullName>
    </submittedName>
</protein>
<evidence type="ECO:0000313" key="1">
    <source>
        <dbReference type="EMBL" id="GKX67294.1"/>
    </source>
</evidence>
<organism evidence="1 2">
    <name type="scientific">Inconstantimicrobium mannanitabidum</name>
    <dbReference type="NCBI Taxonomy" id="1604901"/>
    <lineage>
        <taxon>Bacteria</taxon>
        <taxon>Bacillati</taxon>
        <taxon>Bacillota</taxon>
        <taxon>Clostridia</taxon>
        <taxon>Eubacteriales</taxon>
        <taxon>Clostridiaceae</taxon>
        <taxon>Inconstantimicrobium</taxon>
    </lineage>
</organism>